<feature type="non-terminal residue" evidence="2">
    <location>
        <position position="544"/>
    </location>
</feature>
<sequence length="544" mass="64630">ELLDLFRPLCRPEEIVKMKIEEDIRFLSLGTIVETQQKNCKNQMVMVITNDMEHNIPMEWIHCTKKISSFKKIDQFEKTVKEFFNNKISEDVLILQYRYTPSSEYQLEQIIHILQLEHHLFYNDPKNNEEHKIVILLIHNNKRSPFYLIFRQKWKIVYVDYLLSMGTISLQKDLKKSVTNVVDRLLEQVKNYIYNLSKCARGAFGRLHFLHSVDSLKEKQYLSLFEQKEFHRYVEILRRRLQILLSNVADYRSVEDILNKLEKSGKKKMEGSFFERYQSIIDTLLTLTFVNVLFTIYQNGGFVVLFIYFFIVSIKYVESVDRKDEIEYQWYKKLFERALENEELVKMRSVNIDANHLLLAAINPQLYSIRTCLQCSFPFSYSIHSWCQRQLSTNSEAPNNDLILHATELEQISIGNDNLTNWEVDYFLKVIHEYAMDLVRFEFSWRLHTPDQQIMLRNVIVSMALLLCGKLTIATIEVTIHHFHHIIFHYAHLISICSKFAHVKDVPENRPGQWLVQMTLSLWKSISFRKICTTSESILFFPTS</sequence>
<reference evidence="2 3" key="1">
    <citation type="journal article" date="2013" name="Curr. Biol.">
        <title>The Genome of the Foraminiferan Reticulomyxa filosa.</title>
        <authorList>
            <person name="Glockner G."/>
            <person name="Hulsmann N."/>
            <person name="Schleicher M."/>
            <person name="Noegel A.A."/>
            <person name="Eichinger L."/>
            <person name="Gallinger C."/>
            <person name="Pawlowski J."/>
            <person name="Sierra R."/>
            <person name="Euteneuer U."/>
            <person name="Pillet L."/>
            <person name="Moustafa A."/>
            <person name="Platzer M."/>
            <person name="Groth M."/>
            <person name="Szafranski K."/>
            <person name="Schliwa M."/>
        </authorList>
    </citation>
    <scope>NUCLEOTIDE SEQUENCE [LARGE SCALE GENOMIC DNA]</scope>
</reference>
<evidence type="ECO:0000313" key="2">
    <source>
        <dbReference type="EMBL" id="ETO05003.1"/>
    </source>
</evidence>
<keyword evidence="1" id="KW-1133">Transmembrane helix</keyword>
<keyword evidence="1" id="KW-0812">Transmembrane</keyword>
<dbReference type="Proteomes" id="UP000023152">
    <property type="component" value="Unassembled WGS sequence"/>
</dbReference>
<dbReference type="EMBL" id="ASPP01028649">
    <property type="protein sequence ID" value="ETO05003.1"/>
    <property type="molecule type" value="Genomic_DNA"/>
</dbReference>
<dbReference type="AlphaFoldDB" id="X6LSW6"/>
<proteinExistence type="predicted"/>
<gene>
    <name evidence="2" type="ORF">RFI_32393</name>
</gene>
<organism evidence="2 3">
    <name type="scientific">Reticulomyxa filosa</name>
    <dbReference type="NCBI Taxonomy" id="46433"/>
    <lineage>
        <taxon>Eukaryota</taxon>
        <taxon>Sar</taxon>
        <taxon>Rhizaria</taxon>
        <taxon>Retaria</taxon>
        <taxon>Foraminifera</taxon>
        <taxon>Monothalamids</taxon>
        <taxon>Reticulomyxidae</taxon>
        <taxon>Reticulomyxa</taxon>
    </lineage>
</organism>
<keyword evidence="1" id="KW-0472">Membrane</keyword>
<evidence type="ECO:0000256" key="1">
    <source>
        <dbReference type="SAM" id="Phobius"/>
    </source>
</evidence>
<comment type="caution">
    <text evidence="2">The sequence shown here is derived from an EMBL/GenBank/DDBJ whole genome shotgun (WGS) entry which is preliminary data.</text>
</comment>
<evidence type="ECO:0000313" key="3">
    <source>
        <dbReference type="Proteomes" id="UP000023152"/>
    </source>
</evidence>
<keyword evidence="3" id="KW-1185">Reference proteome</keyword>
<accession>X6LSW6</accession>
<name>X6LSW6_RETFI</name>
<feature type="transmembrane region" description="Helical" evidence="1">
    <location>
        <begin position="300"/>
        <end position="317"/>
    </location>
</feature>
<protein>
    <submittedName>
        <fullName evidence="2">Uncharacterized protein</fullName>
    </submittedName>
</protein>
<feature type="non-terminal residue" evidence="2">
    <location>
        <position position="1"/>
    </location>
</feature>